<dbReference type="FunFam" id="3.30.160.60:FF:000100">
    <property type="entry name" value="Zinc finger 45-like"/>
    <property type="match status" value="1"/>
</dbReference>
<evidence type="ECO:0000256" key="1">
    <source>
        <dbReference type="ARBA" id="ARBA00004123"/>
    </source>
</evidence>
<organism evidence="10 11">
    <name type="scientific">Fusarium oxysporum f. sp. cubense</name>
    <dbReference type="NCBI Taxonomy" id="61366"/>
    <lineage>
        <taxon>Eukaryota</taxon>
        <taxon>Fungi</taxon>
        <taxon>Dikarya</taxon>
        <taxon>Ascomycota</taxon>
        <taxon>Pezizomycotina</taxon>
        <taxon>Sordariomycetes</taxon>
        <taxon>Hypocreomycetidae</taxon>
        <taxon>Hypocreales</taxon>
        <taxon>Nectriaceae</taxon>
        <taxon>Fusarium</taxon>
        <taxon>Fusarium oxysporum species complex</taxon>
    </lineage>
</organism>
<comment type="subcellular location">
    <subcellularLocation>
        <location evidence="1">Nucleus</location>
    </subcellularLocation>
</comment>
<dbReference type="GO" id="GO:0000785">
    <property type="term" value="C:chromatin"/>
    <property type="evidence" value="ECO:0007669"/>
    <property type="project" value="TreeGrafter"/>
</dbReference>
<feature type="domain" description="C2H2-type" evidence="9">
    <location>
        <begin position="28"/>
        <end position="55"/>
    </location>
</feature>
<dbReference type="PANTHER" id="PTHR40626:SF11">
    <property type="entry name" value="ZINC FINGER PROTEIN YPR022C"/>
    <property type="match status" value="1"/>
</dbReference>
<dbReference type="PROSITE" id="PS00028">
    <property type="entry name" value="ZINC_FINGER_C2H2_1"/>
    <property type="match status" value="1"/>
</dbReference>
<keyword evidence="2" id="KW-0479">Metal-binding</keyword>
<dbReference type="SMART" id="SM00355">
    <property type="entry name" value="ZnF_C2H2"/>
    <property type="match status" value="1"/>
</dbReference>
<reference evidence="10 11" key="1">
    <citation type="submission" date="2019-07" db="EMBL/GenBank/DDBJ databases">
        <title>The First High-Quality Draft Genome Sequence of the Causal Agent of the Current Panama Disease Epidemic.</title>
        <authorList>
            <person name="Warmington R.J."/>
            <person name="Kay W."/>
            <person name="Jeffries A."/>
            <person name="Bebber D."/>
            <person name="Moore K."/>
            <person name="Studholme D.J."/>
        </authorList>
    </citation>
    <scope>NUCLEOTIDE SEQUENCE [LARGE SCALE GENOMIC DNA]</scope>
    <source>
        <strain evidence="10 11">TR4</strain>
    </source>
</reference>
<dbReference type="GO" id="GO:0008270">
    <property type="term" value="F:zinc ion binding"/>
    <property type="evidence" value="ECO:0007669"/>
    <property type="project" value="UniProtKB-KW"/>
</dbReference>
<dbReference type="SUPFAM" id="SSF57667">
    <property type="entry name" value="beta-beta-alpha zinc fingers"/>
    <property type="match status" value="1"/>
</dbReference>
<comment type="caution">
    <text evidence="10">The sequence shown here is derived from an EMBL/GenBank/DDBJ whole genome shotgun (WGS) entry which is preliminary data.</text>
</comment>
<dbReference type="GO" id="GO:0000978">
    <property type="term" value="F:RNA polymerase II cis-regulatory region sequence-specific DNA binding"/>
    <property type="evidence" value="ECO:0007669"/>
    <property type="project" value="InterPro"/>
</dbReference>
<evidence type="ECO:0000256" key="6">
    <source>
        <dbReference type="ARBA" id="ARBA00023242"/>
    </source>
</evidence>
<keyword evidence="6" id="KW-0539">Nucleus</keyword>
<evidence type="ECO:0000256" key="7">
    <source>
        <dbReference type="PROSITE-ProRule" id="PRU00042"/>
    </source>
</evidence>
<dbReference type="InterPro" id="IPR013087">
    <property type="entry name" value="Znf_C2H2_type"/>
</dbReference>
<dbReference type="EMBL" id="VMNF01000007">
    <property type="protein sequence ID" value="TXC04448.1"/>
    <property type="molecule type" value="Genomic_DNA"/>
</dbReference>
<protein>
    <recommendedName>
        <fullName evidence="9">C2H2-type domain-containing protein</fullName>
    </recommendedName>
</protein>
<evidence type="ECO:0000259" key="9">
    <source>
        <dbReference type="PROSITE" id="PS50157"/>
    </source>
</evidence>
<evidence type="ECO:0000313" key="11">
    <source>
        <dbReference type="Proteomes" id="UP000321331"/>
    </source>
</evidence>
<dbReference type="Proteomes" id="UP000321331">
    <property type="component" value="Unassembled WGS sequence"/>
</dbReference>
<evidence type="ECO:0000313" key="10">
    <source>
        <dbReference type="EMBL" id="TXC04448.1"/>
    </source>
</evidence>
<gene>
    <name evidence="10" type="ORF">FocTR4_00000152</name>
</gene>
<dbReference type="GO" id="GO:0000981">
    <property type="term" value="F:DNA-binding transcription factor activity, RNA polymerase II-specific"/>
    <property type="evidence" value="ECO:0007669"/>
    <property type="project" value="InterPro"/>
</dbReference>
<feature type="region of interest" description="Disordered" evidence="8">
    <location>
        <begin position="1"/>
        <end position="24"/>
    </location>
</feature>
<sequence length="135" mass="15573">MSCQTNTSTQQVTRENADKSSNRQGCGFSCDQCNASFNRLAHLRRHELTHGSEKPYNCMYCSLTSSRKDVIVQSRPWQQKVLWLSRQASQQFSPRSCSSERIKERLCASITCHDDGPRTARSSFRRIQRRNRGAR</sequence>
<dbReference type="PANTHER" id="PTHR40626">
    <property type="entry name" value="MIP31509P"/>
    <property type="match status" value="1"/>
</dbReference>
<dbReference type="AlphaFoldDB" id="A0A5C6T2B8"/>
<dbReference type="GO" id="GO:0005634">
    <property type="term" value="C:nucleus"/>
    <property type="evidence" value="ECO:0007669"/>
    <property type="project" value="UniProtKB-SubCell"/>
</dbReference>
<evidence type="ECO:0000256" key="4">
    <source>
        <dbReference type="ARBA" id="ARBA00022771"/>
    </source>
</evidence>
<dbReference type="PROSITE" id="PS50157">
    <property type="entry name" value="ZINC_FINGER_C2H2_2"/>
    <property type="match status" value="1"/>
</dbReference>
<accession>A0A5C6T2B8</accession>
<dbReference type="Gene3D" id="3.30.160.60">
    <property type="entry name" value="Classic Zinc Finger"/>
    <property type="match status" value="1"/>
</dbReference>
<dbReference type="InterPro" id="IPR036236">
    <property type="entry name" value="Znf_C2H2_sf"/>
</dbReference>
<feature type="compositionally biased region" description="Polar residues" evidence="8">
    <location>
        <begin position="1"/>
        <end position="14"/>
    </location>
</feature>
<evidence type="ECO:0000256" key="3">
    <source>
        <dbReference type="ARBA" id="ARBA00022737"/>
    </source>
</evidence>
<keyword evidence="3" id="KW-0677">Repeat</keyword>
<proteinExistence type="predicted"/>
<keyword evidence="5" id="KW-0862">Zinc</keyword>
<evidence type="ECO:0000256" key="5">
    <source>
        <dbReference type="ARBA" id="ARBA00022833"/>
    </source>
</evidence>
<evidence type="ECO:0000256" key="8">
    <source>
        <dbReference type="SAM" id="MobiDB-lite"/>
    </source>
</evidence>
<dbReference type="InterPro" id="IPR051059">
    <property type="entry name" value="VerF-like"/>
</dbReference>
<keyword evidence="4 7" id="KW-0863">Zinc-finger</keyword>
<evidence type="ECO:0000256" key="2">
    <source>
        <dbReference type="ARBA" id="ARBA00022723"/>
    </source>
</evidence>
<name>A0A5C6T2B8_FUSOC</name>